<dbReference type="Pfam" id="PF06224">
    <property type="entry name" value="AlkZ-like"/>
    <property type="match status" value="1"/>
</dbReference>
<sequence>MTESMTAAEARRTFLHAQGLARRRPSRRPRDADFKAYLDTQGVLQLDTVNVLARAHYMPLFSRLGPYTQDALDAYLWGVPDGHGAHTFEHWGHEASVMPRDLLPAMHHRMRGGSSWKASTFQRLEHERPGLLAQVRDAVEESGPVTAGDLEHLAPKEGPRGAWWDATHVKVALEYLFITGTVAASRGRHFTRTYDSPLRAWDLPPAGGIDREHREDDAAWGLGQAEARQLLFDRALAATGIGTVKDLCDHFRLPYQAGSREPDVAGGQAWAASAVERGLARWVHVDGWQEPALLAVDGADAPAWHRAASDPGRATGAALLSPFDPVAWFRPRLLRMFGMDYRIEIYTPEHKRVYGYYCLPFLLGDQMVGRVDLKADRKAGALLVQAAWREEQTVRGARRRSDEEIAVALDQELAVMAGWLGLDEVRIAPRGNLAPALASTAATR</sequence>
<dbReference type="RefSeq" id="WP_301125097.1">
    <property type="nucleotide sequence ID" value="NZ_JAUHPV010000001.1"/>
</dbReference>
<comment type="caution">
    <text evidence="1">The sequence shown here is derived from an EMBL/GenBank/DDBJ whole genome shotgun (WGS) entry which is preliminary data.</text>
</comment>
<dbReference type="PANTHER" id="PTHR30528:SF0">
    <property type="entry name" value="CYTOPLASMIC PROTEIN"/>
    <property type="match status" value="1"/>
</dbReference>
<organism evidence="1 2">
    <name type="scientific">Demequina zhanjiangensis</name>
    <dbReference type="NCBI Taxonomy" id="3051659"/>
    <lineage>
        <taxon>Bacteria</taxon>
        <taxon>Bacillati</taxon>
        <taxon>Actinomycetota</taxon>
        <taxon>Actinomycetes</taxon>
        <taxon>Micrococcales</taxon>
        <taxon>Demequinaceae</taxon>
        <taxon>Demequina</taxon>
    </lineage>
</organism>
<proteinExistence type="predicted"/>
<accession>A0ABT8FXA6</accession>
<evidence type="ECO:0000313" key="1">
    <source>
        <dbReference type="EMBL" id="MDN4471452.1"/>
    </source>
</evidence>
<dbReference type="InterPro" id="IPR009351">
    <property type="entry name" value="AlkZ-like"/>
</dbReference>
<evidence type="ECO:0000313" key="2">
    <source>
        <dbReference type="Proteomes" id="UP001172738"/>
    </source>
</evidence>
<dbReference type="EMBL" id="JAUHPV010000001">
    <property type="protein sequence ID" value="MDN4471452.1"/>
    <property type="molecule type" value="Genomic_DNA"/>
</dbReference>
<protein>
    <submittedName>
        <fullName evidence="1">Crosslink repair DNA glycosylase YcaQ family protein</fullName>
    </submittedName>
</protein>
<dbReference type="PANTHER" id="PTHR30528">
    <property type="entry name" value="CYTOPLASMIC PROTEIN"/>
    <property type="match status" value="1"/>
</dbReference>
<dbReference type="Proteomes" id="UP001172738">
    <property type="component" value="Unassembled WGS sequence"/>
</dbReference>
<name>A0ABT8FXA6_9MICO</name>
<gene>
    <name evidence="1" type="ORF">QQX04_00420</name>
</gene>
<reference evidence="1" key="1">
    <citation type="submission" date="2023-06" db="EMBL/GenBank/DDBJ databases">
        <title>SYSU T00b26.</title>
        <authorList>
            <person name="Gao L."/>
            <person name="Fang B.-Z."/>
            <person name="Li W.-J."/>
        </authorList>
    </citation>
    <scope>NUCLEOTIDE SEQUENCE</scope>
    <source>
        <strain evidence="1">SYSU T00b26</strain>
    </source>
</reference>
<keyword evidence="2" id="KW-1185">Reference proteome</keyword>